<feature type="compositionally biased region" description="Polar residues" evidence="2">
    <location>
        <begin position="413"/>
        <end position="423"/>
    </location>
</feature>
<feature type="domain" description="EF-hand" evidence="4">
    <location>
        <begin position="275"/>
        <end position="310"/>
    </location>
</feature>
<dbReference type="Pfam" id="PF12763">
    <property type="entry name" value="EH"/>
    <property type="match status" value="3"/>
</dbReference>
<dbReference type="EMBL" id="KN838634">
    <property type="protein sequence ID" value="KIK00040.1"/>
    <property type="molecule type" value="Genomic_DNA"/>
</dbReference>
<dbReference type="GO" id="GO:0005737">
    <property type="term" value="C:cytoplasm"/>
    <property type="evidence" value="ECO:0007669"/>
    <property type="project" value="TreeGrafter"/>
</dbReference>
<feature type="region of interest" description="Disordered" evidence="2">
    <location>
        <begin position="350"/>
        <end position="423"/>
    </location>
</feature>
<evidence type="ECO:0000313" key="5">
    <source>
        <dbReference type="EMBL" id="KIK00040.1"/>
    </source>
</evidence>
<dbReference type="GO" id="GO:0016197">
    <property type="term" value="P:endosomal transport"/>
    <property type="evidence" value="ECO:0007669"/>
    <property type="project" value="TreeGrafter"/>
</dbReference>
<dbReference type="SMART" id="SM00027">
    <property type="entry name" value="EH"/>
    <property type="match status" value="3"/>
</dbReference>
<dbReference type="STRING" id="1095629.A0A0C9WPR3"/>
<dbReference type="AlphaFoldDB" id="A0A0C9WPR3"/>
<dbReference type="InterPro" id="IPR011992">
    <property type="entry name" value="EF-hand-dom_pair"/>
</dbReference>
<feature type="coiled-coil region" evidence="1">
    <location>
        <begin position="472"/>
        <end position="557"/>
    </location>
</feature>
<dbReference type="PANTHER" id="PTHR11216">
    <property type="entry name" value="EH DOMAIN"/>
    <property type="match status" value="1"/>
</dbReference>
<feature type="compositionally biased region" description="Low complexity" evidence="2">
    <location>
        <begin position="763"/>
        <end position="773"/>
    </location>
</feature>
<reference evidence="6" key="2">
    <citation type="submission" date="2015-01" db="EMBL/GenBank/DDBJ databases">
        <title>Evolutionary Origins and Diversification of the Mycorrhizal Mutualists.</title>
        <authorList>
            <consortium name="DOE Joint Genome Institute"/>
            <consortium name="Mycorrhizal Genomics Consortium"/>
            <person name="Kohler A."/>
            <person name="Kuo A."/>
            <person name="Nagy L.G."/>
            <person name="Floudas D."/>
            <person name="Copeland A."/>
            <person name="Barry K.W."/>
            <person name="Cichocki N."/>
            <person name="Veneault-Fourrey C."/>
            <person name="LaButti K."/>
            <person name="Lindquist E.A."/>
            <person name="Lipzen A."/>
            <person name="Lundell T."/>
            <person name="Morin E."/>
            <person name="Murat C."/>
            <person name="Riley R."/>
            <person name="Ohm R."/>
            <person name="Sun H."/>
            <person name="Tunlid A."/>
            <person name="Henrissat B."/>
            <person name="Grigoriev I.V."/>
            <person name="Hibbett D.S."/>
            <person name="Martin F."/>
        </authorList>
    </citation>
    <scope>NUCLEOTIDE SEQUENCE [LARGE SCALE GENOMIC DNA]</scope>
    <source>
        <strain evidence="6">LaAM-08-1</strain>
    </source>
</reference>
<feature type="domain" description="EH" evidence="3">
    <location>
        <begin position="11"/>
        <end position="98"/>
    </location>
</feature>
<dbReference type="PANTHER" id="PTHR11216:SF170">
    <property type="entry name" value="DYNAMIN ASSOCIATED PROTEIN 160, ISOFORM D"/>
    <property type="match status" value="1"/>
</dbReference>
<feature type="region of interest" description="Disordered" evidence="2">
    <location>
        <begin position="446"/>
        <end position="465"/>
    </location>
</feature>
<dbReference type="SUPFAM" id="SSF47473">
    <property type="entry name" value="EF-hand"/>
    <property type="match status" value="3"/>
</dbReference>
<dbReference type="PROSITE" id="PS50031">
    <property type="entry name" value="EH"/>
    <property type="match status" value="3"/>
</dbReference>
<dbReference type="HOGENOM" id="CLU_337397_0_0_1"/>
<dbReference type="Gene3D" id="1.10.287.1490">
    <property type="match status" value="1"/>
</dbReference>
<accession>A0A0C9WPR3</accession>
<dbReference type="CDD" id="cd00052">
    <property type="entry name" value="EH"/>
    <property type="match status" value="2"/>
</dbReference>
<gene>
    <name evidence="5" type="ORF">K443DRAFT_7979</name>
</gene>
<feature type="compositionally biased region" description="Pro residues" evidence="2">
    <location>
        <begin position="452"/>
        <end position="462"/>
    </location>
</feature>
<evidence type="ECO:0000256" key="1">
    <source>
        <dbReference type="SAM" id="Coils"/>
    </source>
</evidence>
<feature type="domain" description="EH" evidence="3">
    <location>
        <begin position="276"/>
        <end position="365"/>
    </location>
</feature>
<feature type="region of interest" description="Disordered" evidence="2">
    <location>
        <begin position="228"/>
        <end position="251"/>
    </location>
</feature>
<dbReference type="GO" id="GO:0005509">
    <property type="term" value="F:calcium ion binding"/>
    <property type="evidence" value="ECO:0007669"/>
    <property type="project" value="InterPro"/>
</dbReference>
<dbReference type="InterPro" id="IPR000261">
    <property type="entry name" value="EH_dom"/>
</dbReference>
<dbReference type="GO" id="GO:0006897">
    <property type="term" value="P:endocytosis"/>
    <property type="evidence" value="ECO:0007669"/>
    <property type="project" value="TreeGrafter"/>
</dbReference>
<feature type="compositionally biased region" description="Pro residues" evidence="2">
    <location>
        <begin position="353"/>
        <end position="374"/>
    </location>
</feature>
<feature type="compositionally biased region" description="Polar residues" evidence="2">
    <location>
        <begin position="378"/>
        <end position="387"/>
    </location>
</feature>
<feature type="region of interest" description="Disordered" evidence="2">
    <location>
        <begin position="755"/>
        <end position="795"/>
    </location>
</feature>
<proteinExistence type="predicted"/>
<keyword evidence="1" id="KW-0175">Coiled coil</keyword>
<protein>
    <submittedName>
        <fullName evidence="5">Uncharacterized protein</fullName>
    </submittedName>
</protein>
<evidence type="ECO:0000259" key="3">
    <source>
        <dbReference type="PROSITE" id="PS50031"/>
    </source>
</evidence>
<evidence type="ECO:0000256" key="2">
    <source>
        <dbReference type="SAM" id="MobiDB-lite"/>
    </source>
</evidence>
<keyword evidence="6" id="KW-1185">Reference proteome</keyword>
<dbReference type="PROSITE" id="PS50222">
    <property type="entry name" value="EF_HAND_2"/>
    <property type="match status" value="2"/>
</dbReference>
<feature type="domain" description="EF-hand" evidence="4">
    <location>
        <begin position="44"/>
        <end position="79"/>
    </location>
</feature>
<evidence type="ECO:0000313" key="6">
    <source>
        <dbReference type="Proteomes" id="UP000054477"/>
    </source>
</evidence>
<name>A0A0C9WPR3_9AGAR</name>
<reference evidence="5 6" key="1">
    <citation type="submission" date="2014-04" db="EMBL/GenBank/DDBJ databases">
        <authorList>
            <consortium name="DOE Joint Genome Institute"/>
            <person name="Kuo A."/>
            <person name="Kohler A."/>
            <person name="Nagy L.G."/>
            <person name="Floudas D."/>
            <person name="Copeland A."/>
            <person name="Barry K.W."/>
            <person name="Cichocki N."/>
            <person name="Veneault-Fourrey C."/>
            <person name="LaButti K."/>
            <person name="Lindquist E.A."/>
            <person name="Lipzen A."/>
            <person name="Lundell T."/>
            <person name="Morin E."/>
            <person name="Murat C."/>
            <person name="Sun H."/>
            <person name="Tunlid A."/>
            <person name="Henrissat B."/>
            <person name="Grigoriev I.V."/>
            <person name="Hibbett D.S."/>
            <person name="Martin F."/>
            <person name="Nordberg H.P."/>
            <person name="Cantor M.N."/>
            <person name="Hua S.X."/>
        </authorList>
    </citation>
    <scope>NUCLEOTIDE SEQUENCE [LARGE SCALE GENOMIC DNA]</scope>
    <source>
        <strain evidence="5 6">LaAM-08-1</strain>
    </source>
</reference>
<sequence length="795" mass="88776">MMWPFFATDEETSLVSDILAYADCESAGVLDSEAGVGVFMRSGLSHMQLRDIWAIADEQSKGSLSKKEIAMAIRLMGWAQAGEEPSVNLLQKPGPLPTLEDISDVPRMRKNGVAYPPPQFPPVSALEVRSFHQLFLAAEPVAGILDGDKVREIFMKSDLAYEDLAAIWNIADSTVRGALDFQEFALGMYLIEALKECRLSSVPSSIPPHITEQLANVILVKPKPRSPLVSSDGRMSSPFYDPSQRPSPMAPPKFSPTLPPIKNNGRSVAWDVLPSEKLESDKHFMILDSNGTGFVEEDDAVKFLMRYKLSFSVLAQILSLAGIRNDNKLTCDEFAVVMHLIKKKLAGNELPEDLPPSLIPPMMRPFSPPQPPHSQLPTTSLKGKQTTPPEPAYGAKHRLSRSSTSAPPRELPTVSNRSRQASTSSIPLAFLTNSPKVRPPIAVKPSNLAVPTSPPPTSPPITSPTIAINEPLEELRTETKQLRLQVETLLKQLASQMDHREDNERLVRENSLLESQIREVESNMSQVLMAGEHGLVSEEISEEMQRLSSRVNELENTEFKLSQTTQMVTELRQANLALIAQLRDSQAAEQSAKDNIMDVQKMLASKEQDNADLQARISDMGEAMSGSSSPGTSSRELQVLLRDVTRENERLKERVREMERSMEQLLLSSRNHARHDEMTRENRHLREQVQDLEMVTAQLQASTDQTQLQRVIDGMTRENDELKTRMREMQSSYSQHRTAIEHRLAQLQRQLEQLTQENERLKSAAQATAASRARTPEQEDNSVPPPAYDDTYVEP</sequence>
<dbReference type="OrthoDB" id="524326at2759"/>
<dbReference type="InterPro" id="IPR002048">
    <property type="entry name" value="EF_hand_dom"/>
</dbReference>
<feature type="domain" description="EH" evidence="3">
    <location>
        <begin position="127"/>
        <end position="210"/>
    </location>
</feature>
<dbReference type="GO" id="GO:0005886">
    <property type="term" value="C:plasma membrane"/>
    <property type="evidence" value="ECO:0007669"/>
    <property type="project" value="TreeGrafter"/>
</dbReference>
<dbReference type="Gene3D" id="1.10.238.10">
    <property type="entry name" value="EF-hand"/>
    <property type="match status" value="3"/>
</dbReference>
<evidence type="ECO:0000259" key="4">
    <source>
        <dbReference type="PROSITE" id="PS50222"/>
    </source>
</evidence>
<organism evidence="5 6">
    <name type="scientific">Laccaria amethystina LaAM-08-1</name>
    <dbReference type="NCBI Taxonomy" id="1095629"/>
    <lineage>
        <taxon>Eukaryota</taxon>
        <taxon>Fungi</taxon>
        <taxon>Dikarya</taxon>
        <taxon>Basidiomycota</taxon>
        <taxon>Agaricomycotina</taxon>
        <taxon>Agaricomycetes</taxon>
        <taxon>Agaricomycetidae</taxon>
        <taxon>Agaricales</taxon>
        <taxon>Agaricineae</taxon>
        <taxon>Hydnangiaceae</taxon>
        <taxon>Laccaria</taxon>
    </lineage>
</organism>
<dbReference type="Proteomes" id="UP000054477">
    <property type="component" value="Unassembled WGS sequence"/>
</dbReference>
<dbReference type="SMART" id="SM00054">
    <property type="entry name" value="EFh"/>
    <property type="match status" value="3"/>
</dbReference>